<comment type="caution">
    <text evidence="1">The sequence shown here is derived from an EMBL/GenBank/DDBJ whole genome shotgun (WGS) entry which is preliminary data.</text>
</comment>
<reference evidence="1" key="1">
    <citation type="submission" date="2023-04" db="EMBL/GenBank/DDBJ databases">
        <title>Ambrosiozyma monospora NBRC 10751.</title>
        <authorList>
            <person name="Ichikawa N."/>
            <person name="Sato H."/>
            <person name="Tonouchi N."/>
        </authorList>
    </citation>
    <scope>NUCLEOTIDE SEQUENCE</scope>
    <source>
        <strain evidence="1">NBRC 10751</strain>
    </source>
</reference>
<protein>
    <submittedName>
        <fullName evidence="1">Unnamed protein product</fullName>
    </submittedName>
</protein>
<evidence type="ECO:0000313" key="2">
    <source>
        <dbReference type="Proteomes" id="UP001165064"/>
    </source>
</evidence>
<dbReference type="EMBL" id="BSXS01003583">
    <property type="protein sequence ID" value="GME81563.1"/>
    <property type="molecule type" value="Genomic_DNA"/>
</dbReference>
<proteinExistence type="predicted"/>
<evidence type="ECO:0000313" key="1">
    <source>
        <dbReference type="EMBL" id="GME81563.1"/>
    </source>
</evidence>
<dbReference type="Proteomes" id="UP001165064">
    <property type="component" value="Unassembled WGS sequence"/>
</dbReference>
<keyword evidence="2" id="KW-1185">Reference proteome</keyword>
<accession>A0ACB5T5E7</accession>
<organism evidence="1 2">
    <name type="scientific">Ambrosiozyma monospora</name>
    <name type="common">Yeast</name>
    <name type="synonym">Endomycopsis monosporus</name>
    <dbReference type="NCBI Taxonomy" id="43982"/>
    <lineage>
        <taxon>Eukaryota</taxon>
        <taxon>Fungi</taxon>
        <taxon>Dikarya</taxon>
        <taxon>Ascomycota</taxon>
        <taxon>Saccharomycotina</taxon>
        <taxon>Pichiomycetes</taxon>
        <taxon>Pichiales</taxon>
        <taxon>Pichiaceae</taxon>
        <taxon>Ambrosiozyma</taxon>
    </lineage>
</organism>
<sequence length="344" mass="39671">MEEENQKCSICQVNKFKYTCPQCLQKTCSLSCFNTHKYQANCPGKSDVSMNRVKYKPRKEIEGTDVQRDFNFLNRLSRERDLGKSDVKSNKLLSLKRSYNRANGRSNNNTANKRRAIDDESNIIIKRDVKLRQLPNGMSRRTTNRSAFDPKKKKFMWTLDWLLVDGDLKTINKFTSFKNGEDLKLGELVPVRRFLRCLEQTPYSSFEQLKKEVEIATEKEQESLEEKLKIQVVETSKVPVVANDADSLVKHDDSNELKNQEPTITNEPEHLDDDVKPTENRTEQASHIIETTDKIHSKVSDKLQSNNDQIPNSTDTPKATENKEEKQISHKAGFEANQQAKDID</sequence>
<name>A0ACB5T5E7_AMBMO</name>
<gene>
    <name evidence="1" type="ORF">Amon02_000502400</name>
</gene>